<evidence type="ECO:0000313" key="3">
    <source>
        <dbReference type="Proteomes" id="UP000033607"/>
    </source>
</evidence>
<feature type="compositionally biased region" description="Low complexity" evidence="1">
    <location>
        <begin position="248"/>
        <end position="259"/>
    </location>
</feature>
<feature type="compositionally biased region" description="Low complexity" evidence="1">
    <location>
        <begin position="70"/>
        <end position="80"/>
    </location>
</feature>
<organism evidence="2 3">
    <name type="scientific">Limnoraphis robusta CS-951</name>
    <dbReference type="NCBI Taxonomy" id="1637645"/>
    <lineage>
        <taxon>Bacteria</taxon>
        <taxon>Bacillati</taxon>
        <taxon>Cyanobacteriota</taxon>
        <taxon>Cyanophyceae</taxon>
        <taxon>Oscillatoriophycideae</taxon>
        <taxon>Oscillatoriales</taxon>
        <taxon>Sirenicapillariaceae</taxon>
        <taxon>Limnoraphis</taxon>
    </lineage>
</organism>
<feature type="compositionally biased region" description="Low complexity" evidence="1">
    <location>
        <begin position="28"/>
        <end position="41"/>
    </location>
</feature>
<feature type="compositionally biased region" description="Basic and acidic residues" evidence="1">
    <location>
        <begin position="42"/>
        <end position="69"/>
    </location>
</feature>
<name>A0A0F5YA43_9CYAN</name>
<dbReference type="EMBL" id="LATL02000190">
    <property type="protein sequence ID" value="KKD35759.1"/>
    <property type="molecule type" value="Genomic_DNA"/>
</dbReference>
<feature type="compositionally biased region" description="Polar residues" evidence="1">
    <location>
        <begin position="268"/>
        <end position="279"/>
    </location>
</feature>
<proteinExistence type="predicted"/>
<evidence type="ECO:0000313" key="2">
    <source>
        <dbReference type="EMBL" id="KKD35759.1"/>
    </source>
</evidence>
<reference evidence="2 3" key="1">
    <citation type="submission" date="2015-06" db="EMBL/GenBank/DDBJ databases">
        <title>Draft genome assembly of filamentous brackish cyanobacterium Limnoraphis robusta strain CS-951.</title>
        <authorList>
            <person name="Willis A."/>
            <person name="Parks M."/>
            <person name="Burford M.A."/>
        </authorList>
    </citation>
    <scope>NUCLEOTIDE SEQUENCE [LARGE SCALE GENOMIC DNA]</scope>
    <source>
        <strain evidence="2 3">CS-951</strain>
    </source>
</reference>
<gene>
    <name evidence="2" type="ORF">WN50_23540</name>
</gene>
<feature type="region of interest" description="Disordered" evidence="1">
    <location>
        <begin position="28"/>
        <end position="80"/>
    </location>
</feature>
<sequence length="342" mass="37039">MEDLFNDDSQSLFDFSSSSFGNSFFDTKSFSSSAPTSSQESTSDHETRDENSSDNDSHEENSSDHETRDNTPISTNISTNNSSNFSVDDFILNSGSISNTFNDNSIIWNDHAISTINPDNFSSISPIPLNQHPLGITISISYNAPPTTPFDSELQQDPLTGDPITESFIDTETNLNNSIFSHDNSSIENQSISDIGFDANPIGSNSNYNLPDNIDHSSHSLSLGINEPSANADSTWIISVSFSPLEMPDPTTPSNSDTPSEIDEEVTPSENSSENVTDSDTLISVDSKNIVSQRISQMISEAKALSSKITQLETKNNVFSSDNGHAAIDNLSGMKELGSMNC</sequence>
<dbReference type="AlphaFoldDB" id="A0A0F5YA43"/>
<protein>
    <submittedName>
        <fullName evidence="2">Uncharacterized protein</fullName>
    </submittedName>
</protein>
<dbReference type="RefSeq" id="WP_046281035.1">
    <property type="nucleotide sequence ID" value="NZ_LATL02000190.1"/>
</dbReference>
<dbReference type="Proteomes" id="UP000033607">
    <property type="component" value="Unassembled WGS sequence"/>
</dbReference>
<comment type="caution">
    <text evidence="2">The sequence shown here is derived from an EMBL/GenBank/DDBJ whole genome shotgun (WGS) entry which is preliminary data.</text>
</comment>
<feature type="region of interest" description="Disordered" evidence="1">
    <location>
        <begin position="247"/>
        <end position="279"/>
    </location>
</feature>
<evidence type="ECO:0000256" key="1">
    <source>
        <dbReference type="SAM" id="MobiDB-lite"/>
    </source>
</evidence>
<accession>A0A0F5YA43</accession>